<dbReference type="SMART" id="SM00036">
    <property type="entry name" value="CNH"/>
    <property type="match status" value="1"/>
</dbReference>
<dbReference type="SUPFAM" id="SSF50729">
    <property type="entry name" value="PH domain-like"/>
    <property type="match status" value="1"/>
</dbReference>
<dbReference type="InterPro" id="IPR035899">
    <property type="entry name" value="DBL_dom_sf"/>
</dbReference>
<feature type="domain" description="CNH" evidence="5">
    <location>
        <begin position="1131"/>
        <end position="1493"/>
    </location>
</feature>
<dbReference type="PROSITE" id="PS50003">
    <property type="entry name" value="PH_DOMAIN"/>
    <property type="match status" value="1"/>
</dbReference>
<proteinExistence type="predicted"/>
<name>A0A376BAC1_9ASCO</name>
<feature type="region of interest" description="Disordered" evidence="2">
    <location>
        <begin position="1349"/>
        <end position="1371"/>
    </location>
</feature>
<feature type="compositionally biased region" description="Polar residues" evidence="2">
    <location>
        <begin position="137"/>
        <end position="147"/>
    </location>
</feature>
<dbReference type="InterPro" id="IPR000219">
    <property type="entry name" value="DH_dom"/>
</dbReference>
<dbReference type="InterPro" id="IPR011993">
    <property type="entry name" value="PH-like_dom_sf"/>
</dbReference>
<dbReference type="Pfam" id="PF00621">
    <property type="entry name" value="RhoGEF"/>
    <property type="match status" value="1"/>
</dbReference>
<dbReference type="GO" id="GO:0005085">
    <property type="term" value="F:guanyl-nucleotide exchange factor activity"/>
    <property type="evidence" value="ECO:0007669"/>
    <property type="project" value="UniProtKB-KW"/>
</dbReference>
<gene>
    <name evidence="6" type="ORF">SCODWIG_03394</name>
</gene>
<feature type="domain" description="DH" evidence="4">
    <location>
        <begin position="628"/>
        <end position="818"/>
    </location>
</feature>
<dbReference type="InterPro" id="IPR001849">
    <property type="entry name" value="PH_domain"/>
</dbReference>
<evidence type="ECO:0000259" key="5">
    <source>
        <dbReference type="PROSITE" id="PS50219"/>
    </source>
</evidence>
<dbReference type="EMBL" id="UFAJ01000801">
    <property type="protein sequence ID" value="SSD61633.1"/>
    <property type="molecule type" value="Genomic_DNA"/>
</dbReference>
<feature type="compositionally biased region" description="Basic and acidic residues" evidence="2">
    <location>
        <begin position="148"/>
        <end position="161"/>
    </location>
</feature>
<dbReference type="PROSITE" id="PS50010">
    <property type="entry name" value="DH_2"/>
    <property type="match status" value="1"/>
</dbReference>
<evidence type="ECO:0000313" key="6">
    <source>
        <dbReference type="EMBL" id="SSD61633.1"/>
    </source>
</evidence>
<dbReference type="Proteomes" id="UP000262825">
    <property type="component" value="Unassembled WGS sequence"/>
</dbReference>
<feature type="compositionally biased region" description="Polar residues" evidence="2">
    <location>
        <begin position="1"/>
        <end position="16"/>
    </location>
</feature>
<feature type="compositionally biased region" description="Low complexity" evidence="2">
    <location>
        <begin position="236"/>
        <end position="254"/>
    </location>
</feature>
<dbReference type="InterPro" id="IPR001180">
    <property type="entry name" value="CNH_dom"/>
</dbReference>
<dbReference type="Gene3D" id="2.30.29.30">
    <property type="entry name" value="Pleckstrin-homology domain (PH domain)/Phosphotyrosine-binding domain (PTB)"/>
    <property type="match status" value="1"/>
</dbReference>
<feature type="compositionally biased region" description="Polar residues" evidence="2">
    <location>
        <begin position="190"/>
        <end position="203"/>
    </location>
</feature>
<dbReference type="SMART" id="SM00233">
    <property type="entry name" value="PH"/>
    <property type="match status" value="1"/>
</dbReference>
<dbReference type="PANTHER" id="PTHR46572">
    <property type="entry name" value="RHO1 GDP-GTP EXCHANGE PROTEIN 1-RELATED"/>
    <property type="match status" value="1"/>
</dbReference>
<feature type="compositionally biased region" description="Basic residues" evidence="2">
    <location>
        <begin position="104"/>
        <end position="125"/>
    </location>
</feature>
<dbReference type="PROSITE" id="PS50219">
    <property type="entry name" value="CNH"/>
    <property type="match status" value="1"/>
</dbReference>
<reference evidence="7" key="1">
    <citation type="submission" date="2018-06" db="EMBL/GenBank/DDBJ databases">
        <authorList>
            <person name="Guldener U."/>
        </authorList>
    </citation>
    <scope>NUCLEOTIDE SEQUENCE [LARGE SCALE GENOMIC DNA]</scope>
    <source>
        <strain evidence="7">UTAD17</strain>
    </source>
</reference>
<accession>A0A376BAC1</accession>
<dbReference type="SUPFAM" id="SSF48065">
    <property type="entry name" value="DBL homology domain (DH-domain)"/>
    <property type="match status" value="1"/>
</dbReference>
<protein>
    <submittedName>
        <fullName evidence="6">Related to Rho1 guanine nucleotide exchange factor TUS1</fullName>
    </submittedName>
</protein>
<dbReference type="InterPro" id="IPR052233">
    <property type="entry name" value="Rho-type_GEFs"/>
</dbReference>
<keyword evidence="7" id="KW-1185">Reference proteome</keyword>
<evidence type="ECO:0000256" key="1">
    <source>
        <dbReference type="ARBA" id="ARBA00022658"/>
    </source>
</evidence>
<feature type="compositionally biased region" description="Low complexity" evidence="2">
    <location>
        <begin position="23"/>
        <end position="32"/>
    </location>
</feature>
<feature type="region of interest" description="Disordered" evidence="2">
    <location>
        <begin position="1"/>
        <end position="37"/>
    </location>
</feature>
<dbReference type="Gene3D" id="1.20.900.10">
    <property type="entry name" value="Dbl homology (DH) domain"/>
    <property type="match status" value="1"/>
</dbReference>
<sequence length="1514" mass="171332">MITDKNMSVRSSSSNPYLKHSFNHNNNETHNNNGEDSIFKLPQLPPLGKTPIELIKSLKNHKTRSIESLGSSHSILNENDKIYNLPPVPPPKDYDYAELAKKSKFGSKKHHSSHSVSHSQHHSGHVRPLPLRIPSDTFATYTNSHTNPHPDNEICKNKENIHSPFSSPSSSSSSSSTARDYISPFIGESSMPSLKSQRQTTTASRHHFEQYNSPFVNDDSLYDSIVLPPRNEKNSISDSPSFSSPPSSSSSSSSPPAPPAPSSSRVSSSKDIEIMETEELVDFVNNVLPPWSQQSHNLVHNNESNVITPTSTVFRIQSNDFKQMNSSTTNTSSSNGTIRSNNTLKRLNYYSNNNMRYPSSNYTFSTGSQKTITTGGSRGNALLSDYNTTTNTNINNRNSHLRLNSFNSVLGAKPLQEVPSVNMPTQPFSIDLIDDLKLYQCKSIYNLSDIYEWLLKIYFEWFNEYIFYKFDFFQLVQLLLEFQLPTFHDQDVLDSNVDRIIESLILQEAIRFEDQLQQEENSNGDEITIVVAGLNISGVFTGLLPCYSCNHGQKDNNTAYKYACYSNTCQLFLKERESSLKHNNSVGNSNSQNRKGNAKLSNRTIGIWSDYWHLTSEELHEINPREVKRQSFIFDLIILEEKSMNLANAAVEIYGRNFEPDLLPKDPTFYTLAFEIFVPLINLHMEHLSNPIFHKLETRGKFIDGVGKIYLKWCHEARQIYIEYAEAMATVHEIINWEKKNHSRFSIWLQKMDNSPEITKSKIYYDVVFFGGFFKSLQNIPVTLNSILKNTDKSMEDYDYLCMAIQEIERLNSIVDKVHGEAVDRRKVIRLSRQLIIGNTLGYANLGTTATKTITVSGTRPLDANLMEDDTEERSANDTLDLRLNEKSRRLIQDGILLKKRDLWLEPSQVHVFLLDNYFLITEPIKKTLDLKYKLLERPIPIDYLSLETKQIDDGNGSLPSTPIAPIGNFNRSFVSSPATNIPLMSTLQHKFLSSSTNVNGNSTENVSTVSSSITSSSDYDHNSNSQQQFHFKIRNTATNESFTFTTNNQAETVSWLQALLSVLKSKNAENGKSQIFKLECLNDMFVYEDRSAPTNLPVTTDGSVIDAALKKFYPNGIVAATVNSEGIKGSVLFACKFTYEGRIFILCAISHGIYMTEVNKKTSWKLILKINKIKSLVVNLKFNMLFVLYDRKLIYFSVPSIMLAYCNSVKYLTQNQLVGILIADKVSYFTIAENFENSRHLVYEKKGILYFMTPEYDRIDNTVRFFKLFKSYKLPANTLSFQDDEVEHLVVFNKSFIVCCSKGVFLFNESFNESGIQLPTIPSQVTHGDSTYNYDGSHHGVSLDGNSVATSSHSGISSSSSSSSSVSVDSSKSKEKMLKFVRNDILNNKTKPKGCFKLSTTGEYVVIYDEAVIKMNKHGVVTDWRSDILVLDFYCHNCSMNNEFLILCGENLIQIYDFSGDNIRTTNLNRLTPVQIIKGKRIKLVSSGNIDDTIISLSHPMILGRQLVIAFHN</sequence>
<evidence type="ECO:0000313" key="7">
    <source>
        <dbReference type="Proteomes" id="UP000262825"/>
    </source>
</evidence>
<organism evidence="6 7">
    <name type="scientific">Saccharomycodes ludwigii</name>
    <dbReference type="NCBI Taxonomy" id="36035"/>
    <lineage>
        <taxon>Eukaryota</taxon>
        <taxon>Fungi</taxon>
        <taxon>Dikarya</taxon>
        <taxon>Ascomycota</taxon>
        <taxon>Saccharomycotina</taxon>
        <taxon>Saccharomycetes</taxon>
        <taxon>Saccharomycodales</taxon>
        <taxon>Saccharomycodaceae</taxon>
        <taxon>Saccharomycodes</taxon>
    </lineage>
</organism>
<dbReference type="PANTHER" id="PTHR46572:SF1">
    <property type="entry name" value="RHO1 GUANINE NUCLEOTIDE EXCHANGE FACTOR TUS1"/>
    <property type="match status" value="1"/>
</dbReference>
<feature type="region of interest" description="Disordered" evidence="2">
    <location>
        <begin position="226"/>
        <end position="269"/>
    </location>
</feature>
<keyword evidence="1" id="KW-0344">Guanine-nucleotide releasing factor</keyword>
<evidence type="ECO:0000259" key="3">
    <source>
        <dbReference type="PROSITE" id="PS50003"/>
    </source>
</evidence>
<feature type="domain" description="PH" evidence="3">
    <location>
        <begin position="890"/>
        <end position="1065"/>
    </location>
</feature>
<dbReference type="Pfam" id="PF00780">
    <property type="entry name" value="CNH"/>
    <property type="match status" value="1"/>
</dbReference>
<evidence type="ECO:0000256" key="2">
    <source>
        <dbReference type="SAM" id="MobiDB-lite"/>
    </source>
</evidence>
<feature type="region of interest" description="Disordered" evidence="2">
    <location>
        <begin position="104"/>
        <end position="214"/>
    </location>
</feature>
<feature type="compositionally biased region" description="Low complexity" evidence="2">
    <location>
        <begin position="163"/>
        <end position="176"/>
    </location>
</feature>
<dbReference type="VEuPathDB" id="FungiDB:SCODWIG_03394"/>
<dbReference type="SMART" id="SM00325">
    <property type="entry name" value="RhoGEF"/>
    <property type="match status" value="1"/>
</dbReference>
<evidence type="ECO:0000259" key="4">
    <source>
        <dbReference type="PROSITE" id="PS50010"/>
    </source>
</evidence>